<evidence type="ECO:0000313" key="2">
    <source>
        <dbReference type="Proteomes" id="UP000000716"/>
    </source>
</evidence>
<gene>
    <name evidence="1" type="ordered locus">EAT1b_2473</name>
</gene>
<evidence type="ECO:0000313" key="1">
    <source>
        <dbReference type="EMBL" id="ACQ71394.1"/>
    </source>
</evidence>
<protein>
    <submittedName>
        <fullName evidence="1">Uncharacterized protein</fullName>
    </submittedName>
</protein>
<dbReference type="Proteomes" id="UP000000716">
    <property type="component" value="Chromosome"/>
</dbReference>
<organism evidence="1 2">
    <name type="scientific">Exiguobacterium sp. (strain ATCC BAA-1283 / AT1b)</name>
    <dbReference type="NCBI Taxonomy" id="360911"/>
    <lineage>
        <taxon>Bacteria</taxon>
        <taxon>Bacillati</taxon>
        <taxon>Bacillota</taxon>
        <taxon>Bacilli</taxon>
        <taxon>Bacillales</taxon>
        <taxon>Bacillales Family XII. Incertae Sedis</taxon>
        <taxon>Exiguobacterium</taxon>
    </lineage>
</organism>
<dbReference type="HOGENOM" id="CLU_3403627_0_0_9"/>
<name>C4L3P9_EXISA</name>
<accession>C4L3P9</accession>
<dbReference type="KEGG" id="eat:EAT1b_2473"/>
<sequence>MELIMISGVLALISGGAAFLTQQLRTNSVR</sequence>
<proteinExistence type="predicted"/>
<dbReference type="STRING" id="360911.EAT1b_2473"/>
<reference evidence="1 2" key="1">
    <citation type="journal article" date="2011" name="J. Bacteriol.">
        <title>Complete genome sequence of the Thermophilic Bacterium Exiguobacterium sp. AT1b.</title>
        <authorList>
            <person name="Vishnivetskaya T.A."/>
            <person name="Lucas S."/>
            <person name="Copeland A."/>
            <person name="Lapidus A."/>
            <person name="Glavina Del Rio T."/>
            <person name="Dalin E."/>
            <person name="Tice H."/>
            <person name="Bruce D.C."/>
            <person name="Goodwin L.A."/>
            <person name="Pitluck S."/>
            <person name="Saunders E."/>
            <person name="Brettin T."/>
            <person name="Detter C."/>
            <person name="Han C."/>
            <person name="Larimer F."/>
            <person name="Land M.L."/>
            <person name="Hauser L.J."/>
            <person name="Kyrpides N.C."/>
            <person name="Ovchinnikova G."/>
            <person name="Kathariou S."/>
            <person name="Ramaley R.F."/>
            <person name="Rodrigues D.F."/>
            <person name="Hendrix C."/>
            <person name="Richardson P."/>
            <person name="Tiedje J.M."/>
        </authorList>
    </citation>
    <scope>NUCLEOTIDE SEQUENCE [LARGE SCALE GENOMIC DNA]</scope>
    <source>
        <strain evidence="2">ATCC BAA-1283 / AT1b</strain>
    </source>
</reference>
<dbReference type="AlphaFoldDB" id="C4L3P9"/>
<dbReference type="EMBL" id="CP001615">
    <property type="protein sequence ID" value="ACQ71394.1"/>
    <property type="molecule type" value="Genomic_DNA"/>
</dbReference>
<keyword evidence="2" id="KW-1185">Reference proteome</keyword>